<sequence length="23" mass="2619">MRGLSAWRALEEDIRRAVASLMS</sequence>
<name>Q0RSQ5_FRAAA</name>
<reference evidence="1 2" key="1">
    <citation type="journal article" date="2007" name="Genome Res.">
        <title>Genome characteristics of facultatively symbiotic Frankia sp. strains reflect host range and host plant biogeography.</title>
        <authorList>
            <person name="Normand P."/>
            <person name="Lapierre P."/>
            <person name="Tisa L.S."/>
            <person name="Gogarten J.P."/>
            <person name="Alloisio N."/>
            <person name="Bagnarol E."/>
            <person name="Bassi C.A."/>
            <person name="Berry A.M."/>
            <person name="Bickhart D.M."/>
            <person name="Choisne N."/>
            <person name="Couloux A."/>
            <person name="Cournoyer B."/>
            <person name="Cruveiller S."/>
            <person name="Daubin V."/>
            <person name="Demange N."/>
            <person name="Francino M.P."/>
            <person name="Goltsman E."/>
            <person name="Huang Y."/>
            <person name="Kopp O.R."/>
            <person name="Labarre L."/>
            <person name="Lapidus A."/>
            <person name="Lavire C."/>
            <person name="Marechal J."/>
            <person name="Martinez M."/>
            <person name="Mastronunzio J.E."/>
            <person name="Mullin B.C."/>
            <person name="Niemann J."/>
            <person name="Pujic P."/>
            <person name="Rawnsley T."/>
            <person name="Rouy Z."/>
            <person name="Schenowitz C."/>
            <person name="Sellstedt A."/>
            <person name="Tavares F."/>
            <person name="Tomkins J.P."/>
            <person name="Vallenet D."/>
            <person name="Valverde C."/>
            <person name="Wall L.G."/>
            <person name="Wang Y."/>
            <person name="Medigue C."/>
            <person name="Benson D.R."/>
        </authorList>
    </citation>
    <scope>NUCLEOTIDE SEQUENCE [LARGE SCALE GENOMIC DNA]</scope>
    <source>
        <strain evidence="2">DSM 45986 / CECT 9034 / ACN14a</strain>
    </source>
</reference>
<dbReference type="AlphaFoldDB" id="Q0RSQ5"/>
<gene>
    <name evidence="1" type="ordered locus">FRAAL0732</name>
</gene>
<evidence type="ECO:0000313" key="1">
    <source>
        <dbReference type="EMBL" id="CAJ59402.1"/>
    </source>
</evidence>
<dbReference type="EMBL" id="CT573213">
    <property type="protein sequence ID" value="CAJ59402.1"/>
    <property type="molecule type" value="Genomic_DNA"/>
</dbReference>
<accession>Q0RSQ5</accession>
<keyword evidence="2" id="KW-1185">Reference proteome</keyword>
<protein>
    <submittedName>
        <fullName evidence="1">Uncharacterized protein</fullName>
    </submittedName>
</protein>
<dbReference type="Proteomes" id="UP000000657">
    <property type="component" value="Chromosome"/>
</dbReference>
<dbReference type="HOGENOM" id="CLU_3422872_0_0_11"/>
<evidence type="ECO:0000313" key="2">
    <source>
        <dbReference type="Proteomes" id="UP000000657"/>
    </source>
</evidence>
<proteinExistence type="predicted"/>
<dbReference type="KEGG" id="fal:FRAAL0732"/>
<organism evidence="1 2">
    <name type="scientific">Frankia alni (strain DSM 45986 / CECT 9034 / ACN14a)</name>
    <dbReference type="NCBI Taxonomy" id="326424"/>
    <lineage>
        <taxon>Bacteria</taxon>
        <taxon>Bacillati</taxon>
        <taxon>Actinomycetota</taxon>
        <taxon>Actinomycetes</taxon>
        <taxon>Frankiales</taxon>
        <taxon>Frankiaceae</taxon>
        <taxon>Frankia</taxon>
    </lineage>
</organism>